<dbReference type="RefSeq" id="WP_136078873.1">
    <property type="nucleotide sequence ID" value="NZ_CAAHFG010000001.1"/>
</dbReference>
<reference evidence="1 2" key="1">
    <citation type="submission" date="2019-04" db="EMBL/GenBank/DDBJ databases">
        <authorList>
            <person name="Van Vliet M D."/>
        </authorList>
    </citation>
    <scope>NUCLEOTIDE SEQUENCE [LARGE SCALE GENOMIC DNA]</scope>
    <source>
        <strain evidence="1 2">F1</strain>
    </source>
</reference>
<sequence>MPLTTNDTKESGGLFGLACPGGRTGFFSLKRPSAVLLALLLMPWGLKVEAKQPRMLLGANVNEHGVALDPELLELSRTKVCRTFFPATPFILGKRDLKTDADLLAVKRAGKAGQQIILCLKWNFEKARWRVPEPDSPRERQCFAWADALIRELDGYVVALETVNEVTVDTLPEDMLPGADGEIPMPRFLQRLVAHLSEQGHAGANAKPLPLFSGGFTRLEQRRMQSNPGVQALLDWIETDDRVAGANFHIHMPEFEGFENYLKFIRSRVTDKPYIVTEFSMVWKYKENLDGKSHDGLTVREYINQAIQKPVPEKEWNAFLESQAWYDPQFLSSACKVMEDYGVMLATFAFQQGSSGGRKLEPDDTPWIINPIFATRTAAARGRAAVSEGFMRDYLDWQRR</sequence>
<dbReference type="AlphaFoldDB" id="A0A6C2U0P4"/>
<gene>
    <name evidence="1" type="ORF">PDESU_01850</name>
</gene>
<protein>
    <recommendedName>
        <fullName evidence="3">Asl1-like glycosyl hydrolase catalytic domain-containing protein</fullName>
    </recommendedName>
</protein>
<dbReference type="SUPFAM" id="SSF51445">
    <property type="entry name" value="(Trans)glycosidases"/>
    <property type="match status" value="1"/>
</dbReference>
<evidence type="ECO:0008006" key="3">
    <source>
        <dbReference type="Google" id="ProtNLM"/>
    </source>
</evidence>
<dbReference type="Proteomes" id="UP000366872">
    <property type="component" value="Unassembled WGS sequence"/>
</dbReference>
<organism evidence="1 2">
    <name type="scientific">Pontiella desulfatans</name>
    <dbReference type="NCBI Taxonomy" id="2750659"/>
    <lineage>
        <taxon>Bacteria</taxon>
        <taxon>Pseudomonadati</taxon>
        <taxon>Kiritimatiellota</taxon>
        <taxon>Kiritimatiellia</taxon>
        <taxon>Kiritimatiellales</taxon>
        <taxon>Pontiellaceae</taxon>
        <taxon>Pontiella</taxon>
    </lineage>
</organism>
<evidence type="ECO:0000313" key="1">
    <source>
        <dbReference type="EMBL" id="VGO13294.1"/>
    </source>
</evidence>
<dbReference type="InterPro" id="IPR017853">
    <property type="entry name" value="GH"/>
</dbReference>
<accession>A0A6C2U0P4</accession>
<proteinExistence type="predicted"/>
<evidence type="ECO:0000313" key="2">
    <source>
        <dbReference type="Proteomes" id="UP000366872"/>
    </source>
</evidence>
<name>A0A6C2U0P4_PONDE</name>
<dbReference type="EMBL" id="CAAHFG010000001">
    <property type="protein sequence ID" value="VGO13294.1"/>
    <property type="molecule type" value="Genomic_DNA"/>
</dbReference>
<keyword evidence="2" id="KW-1185">Reference proteome</keyword>